<comment type="caution">
    <text evidence="3">The sequence shown here is derived from an EMBL/GenBank/DDBJ whole genome shotgun (WGS) entry which is preliminary data.</text>
</comment>
<dbReference type="OrthoDB" id="4991875at2759"/>
<name>A0A168K9H9_CORDF</name>
<gene>
    <name evidence="3" type="ORF">LEL_00946</name>
</gene>
<evidence type="ECO:0000256" key="1">
    <source>
        <dbReference type="SAM" id="MobiDB-lite"/>
    </source>
</evidence>
<dbReference type="EMBL" id="AZHF01000001">
    <property type="protein sequence ID" value="OAA81401.1"/>
    <property type="molecule type" value="Genomic_DNA"/>
</dbReference>
<keyword evidence="2" id="KW-0732">Signal</keyword>
<feature type="signal peptide" evidence="2">
    <location>
        <begin position="1"/>
        <end position="22"/>
    </location>
</feature>
<dbReference type="PANTHER" id="PTHR40640:SF1">
    <property type="entry name" value="ANCHORED GLYCOPROTEIN, PUTATIVE (AFU_ORTHOLOGUE AFUA_8G04860)-RELATED"/>
    <property type="match status" value="1"/>
</dbReference>
<proteinExistence type="predicted"/>
<feature type="chain" id="PRO_5007898371" evidence="2">
    <location>
        <begin position="23"/>
        <end position="285"/>
    </location>
</feature>
<evidence type="ECO:0000256" key="2">
    <source>
        <dbReference type="SAM" id="SignalP"/>
    </source>
</evidence>
<evidence type="ECO:0000313" key="4">
    <source>
        <dbReference type="Proteomes" id="UP000076881"/>
    </source>
</evidence>
<dbReference type="PANTHER" id="PTHR40640">
    <property type="entry name" value="ANCHORED GLYCOPROTEIN, PUTATIVE (AFU_ORTHOLOGUE AFUA_8G04860)-RELATED"/>
    <property type="match status" value="1"/>
</dbReference>
<evidence type="ECO:0000313" key="3">
    <source>
        <dbReference type="EMBL" id="OAA81401.1"/>
    </source>
</evidence>
<organism evidence="3 4">
    <name type="scientific">Akanthomyces lecanii RCEF 1005</name>
    <dbReference type="NCBI Taxonomy" id="1081108"/>
    <lineage>
        <taxon>Eukaryota</taxon>
        <taxon>Fungi</taxon>
        <taxon>Dikarya</taxon>
        <taxon>Ascomycota</taxon>
        <taxon>Pezizomycotina</taxon>
        <taxon>Sordariomycetes</taxon>
        <taxon>Hypocreomycetidae</taxon>
        <taxon>Hypocreales</taxon>
        <taxon>Cordycipitaceae</taxon>
        <taxon>Akanthomyces</taxon>
        <taxon>Cordyceps confragosa</taxon>
    </lineage>
</organism>
<accession>A0A168K9H9</accession>
<dbReference type="Proteomes" id="UP000076881">
    <property type="component" value="Unassembled WGS sequence"/>
</dbReference>
<reference evidence="3 4" key="1">
    <citation type="journal article" date="2016" name="Genome Biol. Evol.">
        <title>Divergent and convergent evolution of fungal pathogenicity.</title>
        <authorList>
            <person name="Shang Y."/>
            <person name="Xiao G."/>
            <person name="Zheng P."/>
            <person name="Cen K."/>
            <person name="Zhan S."/>
            <person name="Wang C."/>
        </authorList>
    </citation>
    <scope>NUCLEOTIDE SEQUENCE [LARGE SCALE GENOMIC DNA]</scope>
    <source>
        <strain evidence="3 4">RCEF 1005</strain>
    </source>
</reference>
<protein>
    <submittedName>
        <fullName evidence="3">Uncharacterized protein</fullName>
    </submittedName>
</protein>
<dbReference type="AlphaFoldDB" id="A0A168K9H9"/>
<keyword evidence="4" id="KW-1185">Reference proteome</keyword>
<sequence length="285" mass="29555">MAAVRRSTVAAILVSFAALCAASTDVPSSSSGSSGSSQPTTTTATVPTPAPIVTPAFSDNAHTTHKAKPTGPITTAPIFLPYYDDSAWSALRGSILSSDDVKNCTTYTIFCRKEPSQACNLALEFPFIIVEGPTTVEFHGTYTSTLYGSTPGLHISVGQKGLTERVSSIANIECDLDGRTAATCSGYSSYRSGYKNGHVTGPTELSWTSTLSGTDVQWGVLTMADIPKPTGDNDDSADITMAPTENTALLFLPSDTPVNAASPQAVSAWAAVVVAASTIFAGLLL</sequence>
<dbReference type="STRING" id="1081108.A0A168K9H9"/>
<feature type="region of interest" description="Disordered" evidence="1">
    <location>
        <begin position="26"/>
        <end position="50"/>
    </location>
</feature>